<keyword evidence="1" id="KW-0812">Transmembrane</keyword>
<gene>
    <name evidence="4" type="ORF">J2Z30_006136</name>
    <name evidence="3" type="ORF">SIRAN6536</name>
</gene>
<evidence type="ECO:0000259" key="2">
    <source>
        <dbReference type="PROSITE" id="PS50837"/>
    </source>
</evidence>
<dbReference type="InterPro" id="IPR016187">
    <property type="entry name" value="CTDL_fold"/>
</dbReference>
<evidence type="ECO:0000313" key="4">
    <source>
        <dbReference type="EMBL" id="MBP2065105.1"/>
    </source>
</evidence>
<evidence type="ECO:0000256" key="1">
    <source>
        <dbReference type="SAM" id="Phobius"/>
    </source>
</evidence>
<dbReference type="InterPro" id="IPR007111">
    <property type="entry name" value="NACHT_NTPase"/>
</dbReference>
<sequence length="1040" mass="113333">MAGGKGNAEVLTRFGLAVASLVPPAVLGARFWSSVSAHPVVSLLLFLGYGALLAGLGFLAKVYGKVADRWVERAADAVDRRLRWRLSRFERDYRAYVLSHHRFIDLKGLATRGDYTPGLEEVFVDVSLVPRPAHEASRESLAGALPGGADGELRVRQSVRDFLGKPEGAALAVIGAPGTGKTTLLKHLALGLARERGGRDLPVLLLLRDHAETIGARPDVSLPEIIGASLRRLKGDEPPGWFDRRLQEGRCVVLLDGLDEVAREEDRRHVSKWVEEQIEQYEGNDFVLTSRPHGYASAPVNRARVLQVRRFTGEQIRRFVHGWYRAIERLSTGTDAAAVTDRAEEGAEDLLARLRARPVLYDLAANPLLLTMIANVHRYRGALPGSRAELYGEICEVLLWRRQEAKGGVAASRDELTGAKKEVLLRELAFVMMADRMRDIRGEYASEVLRPLLFRVSSILSSQEFLDAIVVSGLLIERERGLYSFAHLTLQEHLAALHIQHRGRADVLAANVDDDWWRETTLLYAARVDPAPVVGACLASETVRALALAFDCEEEATELDVSMTRRLESLRGEALREPVGSSRRRLMTAVTVMRWLRDTVRLGEDTLVCARPVTREIFGLFAAEKFPPTGRGLVEGPPEAAAVGMTREQAGAFVRWLNGLLPEDVGYRLPTEAEVADPGFRLAAPAPEHTIWYAPSDGDPVGVPLWVPEGAGNPWWPGPADLSGLVYEVSGFAELRFSRSGSWLGRSEQDDEILDLGKQALALVRDLAVEAGVIPSPDGSRRTSRAAVAASGSSPVWNRVEYPLRVLTVALACDALRPMFQAGATFEARQAVLPALEDAARGAGDLLYPALVPELDDLGPSVHVTHPGILDRLSRQGHWAMRLAAFLLVLAGQQRGSRRGTVRSDGFQSLVHGVLSGVDFTASRVRPLMPEALAVLASDAAAVVSTRSREHTVFSGTMEEMAARIVAATDDHAAARRSITASEAAFLRLEALALSEVAGHVLQDASLAGTYRNIAVGLLVLERRAEGSIVPNETIVLVRA</sequence>
<keyword evidence="1" id="KW-0472">Membrane</keyword>
<dbReference type="PANTHER" id="PTHR46844">
    <property type="entry name" value="SLR5058 PROTEIN"/>
    <property type="match status" value="1"/>
</dbReference>
<feature type="transmembrane region" description="Helical" evidence="1">
    <location>
        <begin position="38"/>
        <end position="60"/>
    </location>
</feature>
<dbReference type="GO" id="GO:0005524">
    <property type="term" value="F:ATP binding"/>
    <property type="evidence" value="ECO:0007669"/>
    <property type="project" value="UniProtKB-KW"/>
</dbReference>
<keyword evidence="3" id="KW-0067">ATP-binding</keyword>
<protein>
    <submittedName>
        <fullName evidence="4">Energy-coupling factor transporter ATP-binding protein EcfA2</fullName>
    </submittedName>
    <submittedName>
        <fullName evidence="3">Large ATP-binding protein</fullName>
    </submittedName>
</protein>
<evidence type="ECO:0000313" key="5">
    <source>
        <dbReference type="Proteomes" id="UP000756710"/>
    </source>
</evidence>
<dbReference type="PROSITE" id="PS50837">
    <property type="entry name" value="NACHT"/>
    <property type="match status" value="1"/>
</dbReference>
<dbReference type="Pfam" id="PF05729">
    <property type="entry name" value="NACHT"/>
    <property type="match status" value="1"/>
</dbReference>
<dbReference type="Proteomes" id="UP000756710">
    <property type="component" value="Unassembled WGS sequence"/>
</dbReference>
<organism evidence="3">
    <name type="scientific">Streptomyces iranensis</name>
    <dbReference type="NCBI Taxonomy" id="576784"/>
    <lineage>
        <taxon>Bacteria</taxon>
        <taxon>Bacillati</taxon>
        <taxon>Actinomycetota</taxon>
        <taxon>Actinomycetes</taxon>
        <taxon>Kitasatosporales</taxon>
        <taxon>Streptomycetaceae</taxon>
        <taxon>Streptomyces</taxon>
        <taxon>Streptomyces violaceusniger group</taxon>
    </lineage>
</organism>
<keyword evidence="3" id="KW-0547">Nucleotide-binding</keyword>
<accession>A0A060ZVU0</accession>
<reference evidence="4 5" key="2">
    <citation type="submission" date="2021-03" db="EMBL/GenBank/DDBJ databases">
        <title>Genomic Encyclopedia of Type Strains, Phase IV (KMG-IV): sequencing the most valuable type-strain genomes for metagenomic binning, comparative biology and taxonomic classification.</title>
        <authorList>
            <person name="Goeker M."/>
        </authorList>
    </citation>
    <scope>NUCLEOTIDE SEQUENCE [LARGE SCALE GENOMIC DNA]</scope>
    <source>
        <strain evidence="4 5">DSM 41954</strain>
    </source>
</reference>
<dbReference type="InterPro" id="IPR027417">
    <property type="entry name" value="P-loop_NTPase"/>
</dbReference>
<dbReference type="HOGENOM" id="CLU_292708_0_0_11"/>
<evidence type="ECO:0000313" key="3">
    <source>
        <dbReference type="EMBL" id="CDR09946.1"/>
    </source>
</evidence>
<reference evidence="3" key="1">
    <citation type="submission" date="2014-05" db="EMBL/GenBank/DDBJ databases">
        <authorList>
            <person name="Horn Fabian"/>
        </authorList>
    </citation>
    <scope>NUCLEOTIDE SEQUENCE</scope>
</reference>
<dbReference type="SUPFAM" id="SSF56436">
    <property type="entry name" value="C-type lectin-like"/>
    <property type="match status" value="1"/>
</dbReference>
<dbReference type="SUPFAM" id="SSF52540">
    <property type="entry name" value="P-loop containing nucleoside triphosphate hydrolases"/>
    <property type="match status" value="1"/>
</dbReference>
<dbReference type="PANTHER" id="PTHR46844:SF1">
    <property type="entry name" value="SLR5058 PROTEIN"/>
    <property type="match status" value="1"/>
</dbReference>
<proteinExistence type="predicted"/>
<dbReference type="RefSeq" id="WP_052701591.1">
    <property type="nucleotide sequence ID" value="NZ_BAABDR010000007.1"/>
</dbReference>
<dbReference type="AlphaFoldDB" id="A0A060ZVU0"/>
<name>A0A060ZVU0_9ACTN</name>
<feature type="domain" description="NACHT" evidence="2">
    <location>
        <begin position="169"/>
        <end position="292"/>
    </location>
</feature>
<dbReference type="Gene3D" id="3.40.50.300">
    <property type="entry name" value="P-loop containing nucleotide triphosphate hydrolases"/>
    <property type="match status" value="1"/>
</dbReference>
<dbReference type="EMBL" id="JAGGLR010000018">
    <property type="protein sequence ID" value="MBP2065105.1"/>
    <property type="molecule type" value="Genomic_DNA"/>
</dbReference>
<dbReference type="EMBL" id="LK022848">
    <property type="protein sequence ID" value="CDR09946.1"/>
    <property type="molecule type" value="Genomic_DNA"/>
</dbReference>
<keyword evidence="1" id="KW-1133">Transmembrane helix</keyword>
<keyword evidence="5" id="KW-1185">Reference proteome</keyword>